<keyword evidence="3" id="KW-1185">Reference proteome</keyword>
<gene>
    <name evidence="2" type="primary">WBGene00279735</name>
</gene>
<evidence type="ECO:0000313" key="2">
    <source>
        <dbReference type="EnsemblMetazoa" id="PPA41366.1"/>
    </source>
</evidence>
<accession>A0A2A6CMY5</accession>
<name>A0A2A6CMY5_PRIPA</name>
<protein>
    <submittedName>
        <fullName evidence="2">Uncharacterized protein</fullName>
    </submittedName>
</protein>
<dbReference type="Proteomes" id="UP000005239">
    <property type="component" value="Unassembled WGS sequence"/>
</dbReference>
<proteinExistence type="predicted"/>
<evidence type="ECO:0000313" key="3">
    <source>
        <dbReference type="Proteomes" id="UP000005239"/>
    </source>
</evidence>
<feature type="region of interest" description="Disordered" evidence="1">
    <location>
        <begin position="1"/>
        <end position="39"/>
    </location>
</feature>
<accession>A0A8R1V0P2</accession>
<dbReference type="EnsemblMetazoa" id="PPA41366.1">
    <property type="protein sequence ID" value="PPA41366.1"/>
    <property type="gene ID" value="WBGene00279735"/>
</dbReference>
<reference evidence="2" key="2">
    <citation type="submission" date="2022-06" db="UniProtKB">
        <authorList>
            <consortium name="EnsemblMetazoa"/>
        </authorList>
    </citation>
    <scope>IDENTIFICATION</scope>
    <source>
        <strain evidence="2">PS312</strain>
    </source>
</reference>
<evidence type="ECO:0000256" key="1">
    <source>
        <dbReference type="SAM" id="MobiDB-lite"/>
    </source>
</evidence>
<reference evidence="3" key="1">
    <citation type="journal article" date="2008" name="Nat. Genet.">
        <title>The Pristionchus pacificus genome provides a unique perspective on nematode lifestyle and parasitism.</title>
        <authorList>
            <person name="Dieterich C."/>
            <person name="Clifton S.W."/>
            <person name="Schuster L.N."/>
            <person name="Chinwalla A."/>
            <person name="Delehaunty K."/>
            <person name="Dinkelacker I."/>
            <person name="Fulton L."/>
            <person name="Fulton R."/>
            <person name="Godfrey J."/>
            <person name="Minx P."/>
            <person name="Mitreva M."/>
            <person name="Roeseler W."/>
            <person name="Tian H."/>
            <person name="Witte H."/>
            <person name="Yang S.P."/>
            <person name="Wilson R.K."/>
            <person name="Sommer R.J."/>
        </authorList>
    </citation>
    <scope>NUCLEOTIDE SEQUENCE [LARGE SCALE GENOMIC DNA]</scope>
    <source>
        <strain evidence="3">PS312</strain>
    </source>
</reference>
<sequence length="247" mass="28056">MDEDATEHDESDRYTNHHYRRYEEENDTAAGDYKMRPSQVGSGKVLHKIPVQMPEIAGMSGIGTMSKSKCRDAKEDVQYDLSNVLGFLGEKEFSVPAKLVMQLDVVEAYPKKKFQVAALAAEAARLLQVQDDLTLTNHYSKGRSPKNRTNLKEFGTAQKSRLSETMSFTVLEGADDDGDTHFFISTSPVISIEFYLGSQTRLILAVILTEGIWKNCFRRHAIWSQRDVDMKNDYAHRHPHPREPQTT</sequence>
<organism evidence="2 3">
    <name type="scientific">Pristionchus pacificus</name>
    <name type="common">Parasitic nematode worm</name>
    <dbReference type="NCBI Taxonomy" id="54126"/>
    <lineage>
        <taxon>Eukaryota</taxon>
        <taxon>Metazoa</taxon>
        <taxon>Ecdysozoa</taxon>
        <taxon>Nematoda</taxon>
        <taxon>Chromadorea</taxon>
        <taxon>Rhabditida</taxon>
        <taxon>Rhabditina</taxon>
        <taxon>Diplogasteromorpha</taxon>
        <taxon>Diplogasteroidea</taxon>
        <taxon>Neodiplogasteridae</taxon>
        <taxon>Pristionchus</taxon>
    </lineage>
</organism>
<dbReference type="AlphaFoldDB" id="A0A2A6CMY5"/>